<evidence type="ECO:0000259" key="6">
    <source>
        <dbReference type="PROSITE" id="PS51764"/>
    </source>
</evidence>
<evidence type="ECO:0000256" key="1">
    <source>
        <dbReference type="ARBA" id="ARBA00007754"/>
    </source>
</evidence>
<dbReference type="PROSITE" id="PS51764">
    <property type="entry name" value="GH26"/>
    <property type="match status" value="1"/>
</dbReference>
<dbReference type="SUPFAM" id="SSF51445">
    <property type="entry name" value="(Trans)glycosidases"/>
    <property type="match status" value="1"/>
</dbReference>
<feature type="domain" description="GH26" evidence="6">
    <location>
        <begin position="23"/>
        <end position="348"/>
    </location>
</feature>
<sequence>MFSHSARVRAAAMAVLALASFPRSAHADPLFDAPLFNRPFYIGAYLGDTDTRGEAVESGIGRFARMVGKRPAFVKTFHDLDVDFSDRGWGGQLVRRTVAAGSTPYLALDLRFRGAPARGLLDAINAGRADAQLARMARGLAGVRGTVLMAPGWEMNGRWDYAWQGIYNGEAAAPARYVAAFRRIVTIFRREGAHNVKWVFSPNVGNPLARRSAGPSHWNWYGHYYPGDAFVDYLGPHGYNGPSVWGGAYQTFATVFNGRDSDNILSDLEARYPRKQIIIGEFASQEARGFDKGAWINEAFATLRQHRNVIGAIWFHTRKEADWRIDSSRASVEAFRTVMRDPNVRDSFR</sequence>
<feature type="active site" description="Nucleophile" evidence="4">
    <location>
        <position position="281"/>
    </location>
</feature>
<dbReference type="AlphaFoldDB" id="A0A6J4K3H7"/>
<reference evidence="7" key="1">
    <citation type="submission" date="2020-02" db="EMBL/GenBank/DDBJ databases">
        <authorList>
            <person name="Meier V. D."/>
        </authorList>
    </citation>
    <scope>NUCLEOTIDE SEQUENCE</scope>
    <source>
        <strain evidence="7">AVDCRST_MAG68</strain>
    </source>
</reference>
<evidence type="ECO:0000256" key="4">
    <source>
        <dbReference type="PROSITE-ProRule" id="PRU01100"/>
    </source>
</evidence>
<accession>A0A6J4K3H7</accession>
<keyword evidence="2 4" id="KW-0378">Hydrolase</keyword>
<keyword evidence="3 4" id="KW-0326">Glycosidase</keyword>
<evidence type="ECO:0000256" key="2">
    <source>
        <dbReference type="ARBA" id="ARBA00022801"/>
    </source>
</evidence>
<evidence type="ECO:0000256" key="3">
    <source>
        <dbReference type="ARBA" id="ARBA00023295"/>
    </source>
</evidence>
<dbReference type="PANTHER" id="PTHR40079:SF4">
    <property type="entry name" value="GH26 DOMAIN-CONTAINING PROTEIN-RELATED"/>
    <property type="match status" value="1"/>
</dbReference>
<feature type="active site" description="Proton donor" evidence="4">
    <location>
        <position position="154"/>
    </location>
</feature>
<keyword evidence="5" id="KW-0732">Signal</keyword>
<dbReference type="EMBL" id="CADCTW010000001">
    <property type="protein sequence ID" value="CAA9294785.1"/>
    <property type="molecule type" value="Genomic_DNA"/>
</dbReference>
<name>A0A6J4K3H7_9BACT</name>
<proteinExistence type="inferred from homology"/>
<dbReference type="Pfam" id="PF02156">
    <property type="entry name" value="Glyco_hydro_26"/>
    <property type="match status" value="1"/>
</dbReference>
<feature type="chain" id="PRO_5026919582" evidence="5">
    <location>
        <begin position="28"/>
        <end position="349"/>
    </location>
</feature>
<dbReference type="InterPro" id="IPR022790">
    <property type="entry name" value="GH26_dom"/>
</dbReference>
<dbReference type="InterPro" id="IPR017853">
    <property type="entry name" value="GH"/>
</dbReference>
<gene>
    <name evidence="7" type="ORF">AVDCRST_MAG68-1759</name>
</gene>
<feature type="signal peptide" evidence="5">
    <location>
        <begin position="1"/>
        <end position="27"/>
    </location>
</feature>
<dbReference type="PANTHER" id="PTHR40079">
    <property type="entry name" value="MANNAN ENDO-1,4-BETA-MANNOSIDASE E-RELATED"/>
    <property type="match status" value="1"/>
</dbReference>
<dbReference type="GO" id="GO:0006080">
    <property type="term" value="P:substituted mannan metabolic process"/>
    <property type="evidence" value="ECO:0007669"/>
    <property type="project" value="InterPro"/>
</dbReference>
<comment type="similarity">
    <text evidence="1 4">Belongs to the glycosyl hydrolase 26 family.</text>
</comment>
<organism evidence="7">
    <name type="scientific">uncultured Gemmatimonadota bacterium</name>
    <dbReference type="NCBI Taxonomy" id="203437"/>
    <lineage>
        <taxon>Bacteria</taxon>
        <taxon>Pseudomonadati</taxon>
        <taxon>Gemmatimonadota</taxon>
        <taxon>environmental samples</taxon>
    </lineage>
</organism>
<dbReference type="Gene3D" id="3.20.20.80">
    <property type="entry name" value="Glycosidases"/>
    <property type="match status" value="1"/>
</dbReference>
<evidence type="ECO:0000313" key="7">
    <source>
        <dbReference type="EMBL" id="CAA9294785.1"/>
    </source>
</evidence>
<protein>
    <submittedName>
        <fullName evidence="7">GH26</fullName>
    </submittedName>
</protein>
<evidence type="ECO:0000256" key="5">
    <source>
        <dbReference type="SAM" id="SignalP"/>
    </source>
</evidence>
<dbReference type="InterPro" id="IPR000805">
    <property type="entry name" value="Glyco_hydro_26"/>
</dbReference>
<dbReference type="GO" id="GO:0016985">
    <property type="term" value="F:mannan endo-1,4-beta-mannosidase activity"/>
    <property type="evidence" value="ECO:0007669"/>
    <property type="project" value="InterPro"/>
</dbReference>